<dbReference type="InterPro" id="IPR013766">
    <property type="entry name" value="Thioredoxin_domain"/>
</dbReference>
<comment type="caution">
    <text evidence="3">The sequence shown here is derived from an EMBL/GenBank/DDBJ whole genome shotgun (WGS) entry which is preliminary data.</text>
</comment>
<dbReference type="Pfam" id="PF00578">
    <property type="entry name" value="AhpC-TSA"/>
    <property type="match status" value="1"/>
</dbReference>
<dbReference type="PANTHER" id="PTHR43640:SF1">
    <property type="entry name" value="THIOREDOXIN-DEPENDENT PEROXIREDOXIN"/>
    <property type="match status" value="1"/>
</dbReference>
<dbReference type="GO" id="GO:0016209">
    <property type="term" value="F:antioxidant activity"/>
    <property type="evidence" value="ECO:0007669"/>
    <property type="project" value="InterPro"/>
</dbReference>
<proteinExistence type="predicted"/>
<dbReference type="PROSITE" id="PS51352">
    <property type="entry name" value="THIOREDOXIN_2"/>
    <property type="match status" value="1"/>
</dbReference>
<keyword evidence="1" id="KW-0732">Signal</keyword>
<dbReference type="InterPro" id="IPR000866">
    <property type="entry name" value="AhpC/TSA"/>
</dbReference>
<dbReference type="PANTHER" id="PTHR43640">
    <property type="entry name" value="OS07G0260300 PROTEIN"/>
    <property type="match status" value="1"/>
</dbReference>
<evidence type="ECO:0000256" key="1">
    <source>
        <dbReference type="SAM" id="SignalP"/>
    </source>
</evidence>
<evidence type="ECO:0000259" key="2">
    <source>
        <dbReference type="PROSITE" id="PS51352"/>
    </source>
</evidence>
<protein>
    <submittedName>
        <fullName evidence="3">Thioredoxin family protein</fullName>
    </submittedName>
</protein>
<dbReference type="GO" id="GO:0016491">
    <property type="term" value="F:oxidoreductase activity"/>
    <property type="evidence" value="ECO:0007669"/>
    <property type="project" value="InterPro"/>
</dbReference>
<dbReference type="InterPro" id="IPR036249">
    <property type="entry name" value="Thioredoxin-like_sf"/>
</dbReference>
<dbReference type="Gene3D" id="3.40.30.10">
    <property type="entry name" value="Glutaredoxin"/>
    <property type="match status" value="1"/>
</dbReference>
<dbReference type="InterPro" id="IPR047262">
    <property type="entry name" value="PRX-like1"/>
</dbReference>
<accession>A0A9X1HXI9</accession>
<dbReference type="AlphaFoldDB" id="A0A9X1HXI9"/>
<feature type="signal peptide" evidence="1">
    <location>
        <begin position="1"/>
        <end position="17"/>
    </location>
</feature>
<feature type="chain" id="PRO_5041000795" evidence="1">
    <location>
        <begin position="18"/>
        <end position="202"/>
    </location>
</feature>
<dbReference type="EMBL" id="JAIXNE010000006">
    <property type="protein sequence ID" value="MCA6078582.1"/>
    <property type="molecule type" value="Genomic_DNA"/>
</dbReference>
<evidence type="ECO:0000313" key="3">
    <source>
        <dbReference type="EMBL" id="MCA6078582.1"/>
    </source>
</evidence>
<dbReference type="SUPFAM" id="SSF52833">
    <property type="entry name" value="Thioredoxin-like"/>
    <property type="match status" value="1"/>
</dbReference>
<keyword evidence="4" id="KW-1185">Reference proteome</keyword>
<dbReference type="RefSeq" id="WP_225699438.1">
    <property type="nucleotide sequence ID" value="NZ_JAIXNE010000006.1"/>
</dbReference>
<reference evidence="3" key="1">
    <citation type="submission" date="2021-09" db="EMBL/GenBank/DDBJ databases">
        <title>Fulvivirga sp. isolated from coastal sediment.</title>
        <authorList>
            <person name="Yu H."/>
        </authorList>
    </citation>
    <scope>NUCLEOTIDE SEQUENCE</scope>
    <source>
        <strain evidence="3">1062</strain>
    </source>
</reference>
<feature type="domain" description="Thioredoxin" evidence="2">
    <location>
        <begin position="24"/>
        <end position="177"/>
    </location>
</feature>
<dbReference type="Proteomes" id="UP001139409">
    <property type="component" value="Unassembled WGS sequence"/>
</dbReference>
<gene>
    <name evidence="3" type="ORF">LDX50_27155</name>
</gene>
<organism evidence="3 4">
    <name type="scientific">Fulvivirga sedimenti</name>
    <dbReference type="NCBI Taxonomy" id="2879465"/>
    <lineage>
        <taxon>Bacteria</taxon>
        <taxon>Pseudomonadati</taxon>
        <taxon>Bacteroidota</taxon>
        <taxon>Cytophagia</taxon>
        <taxon>Cytophagales</taxon>
        <taxon>Fulvivirgaceae</taxon>
        <taxon>Fulvivirga</taxon>
    </lineage>
</organism>
<dbReference type="CDD" id="cd02969">
    <property type="entry name" value="PRX_like1"/>
    <property type="match status" value="1"/>
</dbReference>
<name>A0A9X1HXI9_9BACT</name>
<sequence length="202" mass="22257">MFRTTLLSLAASFLLTAAGNPNGYQVGDIVDTFTLKSTSGEMISLDDYTDEKGLILIFDCNTCPYSQAYRERIKELHAMYASRGFPVLAINPNDPVKQPGDSFEAMAAYAKKHDYKHPYVQDIEQNVTRAFGATNTPHVFVLKNESGTFRVSYIGAIDNNTRSAADANKKYVQDAVNAILKGENPPETKTKAIGCSIKWKSA</sequence>
<evidence type="ECO:0000313" key="4">
    <source>
        <dbReference type="Proteomes" id="UP001139409"/>
    </source>
</evidence>